<dbReference type="RefSeq" id="YP_009622104.1">
    <property type="nucleotide sequence ID" value="NC_042099.1"/>
</dbReference>
<gene>
    <name evidence="2" type="primary">43</name>
    <name evidence="2" type="ORF">PBI_DISMAS_43</name>
</gene>
<feature type="domain" description="RNA polymerase sigma-70 region 4" evidence="1">
    <location>
        <begin position="185"/>
        <end position="236"/>
    </location>
</feature>
<dbReference type="Proteomes" id="UP000241261">
    <property type="component" value="Segment"/>
</dbReference>
<keyword evidence="3" id="KW-1185">Reference proteome</keyword>
<protein>
    <submittedName>
        <fullName evidence="2">DNA binding protein</fullName>
    </submittedName>
</protein>
<name>A0A2H5BFS0_9CAUD</name>
<dbReference type="InterPro" id="IPR013324">
    <property type="entry name" value="RNA_pol_sigma_r3/r4-like"/>
</dbReference>
<dbReference type="GO" id="GO:0006352">
    <property type="term" value="P:DNA-templated transcription initiation"/>
    <property type="evidence" value="ECO:0007669"/>
    <property type="project" value="InterPro"/>
</dbReference>
<dbReference type="Pfam" id="PF04545">
    <property type="entry name" value="Sigma70_r4"/>
    <property type="match status" value="1"/>
</dbReference>
<sequence>MDELFKTRVGRASLELAEERRLIEAAQAGDGDAVWALLVQYRGILQKVANGVRASVRGLTPEQVEDLQADLVLAAVEAVKGFDLERFVRLSQVMPGKLRDVATEMATSLAVPRGTLALWFKVWREAEQDYAAAADLAPKRGMSTDTFRAIQHALSHADSEWVTVPWGAGVPSPDEETHRLAEYAMGLITPAEREVVELVYGFRGDPKTDEEVALIRDASKRTVKEQRQRALEKMRAGLVD</sequence>
<evidence type="ECO:0000313" key="2">
    <source>
        <dbReference type="EMBL" id="AUG84840.1"/>
    </source>
</evidence>
<evidence type="ECO:0000259" key="1">
    <source>
        <dbReference type="Pfam" id="PF04545"/>
    </source>
</evidence>
<dbReference type="InterPro" id="IPR036388">
    <property type="entry name" value="WH-like_DNA-bd_sf"/>
</dbReference>
<dbReference type="EMBL" id="MG670586">
    <property type="protein sequence ID" value="AUG84840.1"/>
    <property type="molecule type" value="Genomic_DNA"/>
</dbReference>
<dbReference type="SUPFAM" id="SSF88659">
    <property type="entry name" value="Sigma3 and sigma4 domains of RNA polymerase sigma factors"/>
    <property type="match status" value="1"/>
</dbReference>
<dbReference type="InterPro" id="IPR007630">
    <property type="entry name" value="RNA_pol_sigma70_r4"/>
</dbReference>
<accession>A0A2H5BFS0</accession>
<dbReference type="Gene3D" id="1.10.10.10">
    <property type="entry name" value="Winged helix-like DNA-binding domain superfamily/Winged helix DNA-binding domain"/>
    <property type="match status" value="1"/>
</dbReference>
<dbReference type="GO" id="GO:0003700">
    <property type="term" value="F:DNA-binding transcription factor activity"/>
    <property type="evidence" value="ECO:0007669"/>
    <property type="project" value="InterPro"/>
</dbReference>
<proteinExistence type="predicted"/>
<evidence type="ECO:0000313" key="3">
    <source>
        <dbReference type="Proteomes" id="UP000241261"/>
    </source>
</evidence>
<organism evidence="2 3">
    <name type="scientific">Microbacterium phage Dismas</name>
    <dbReference type="NCBI Taxonomy" id="2065199"/>
    <lineage>
        <taxon>Viruses</taxon>
        <taxon>Duplodnaviria</taxon>
        <taxon>Heunggongvirae</taxon>
        <taxon>Uroviricota</taxon>
        <taxon>Caudoviricetes</taxon>
        <taxon>Dismasvirus</taxon>
        <taxon>Dismasvirus dismas</taxon>
    </lineage>
</organism>
<dbReference type="KEGG" id="vg:40098841"/>
<reference evidence="2 3" key="1">
    <citation type="submission" date="2017-12" db="EMBL/GenBank/DDBJ databases">
        <authorList>
            <person name="Tomczak R."/>
            <person name="Garlena R.A."/>
            <person name="Russell D.A."/>
            <person name="Pope W.H."/>
            <person name="Jacobs-Sera D."/>
            <person name="Hatfull G.F."/>
        </authorList>
    </citation>
    <scope>NUCLEOTIDE SEQUENCE [LARGE SCALE GENOMIC DNA]</scope>
</reference>
<dbReference type="GeneID" id="40098841"/>